<accession>A0A382BE50</accession>
<reference evidence="1" key="1">
    <citation type="submission" date="2018-05" db="EMBL/GenBank/DDBJ databases">
        <authorList>
            <person name="Lanie J.A."/>
            <person name="Ng W.-L."/>
            <person name="Kazmierczak K.M."/>
            <person name="Andrzejewski T.M."/>
            <person name="Davidsen T.M."/>
            <person name="Wayne K.J."/>
            <person name="Tettelin H."/>
            <person name="Glass J.I."/>
            <person name="Rusch D."/>
            <person name="Podicherti R."/>
            <person name="Tsui H.-C.T."/>
            <person name="Winkler M.E."/>
        </authorList>
    </citation>
    <scope>NUCLEOTIDE SEQUENCE</scope>
</reference>
<proteinExistence type="predicted"/>
<organism evidence="1">
    <name type="scientific">marine metagenome</name>
    <dbReference type="NCBI Taxonomy" id="408172"/>
    <lineage>
        <taxon>unclassified sequences</taxon>
        <taxon>metagenomes</taxon>
        <taxon>ecological metagenomes</taxon>
    </lineage>
</organism>
<dbReference type="EMBL" id="UINC01029302">
    <property type="protein sequence ID" value="SVB11791.1"/>
    <property type="molecule type" value="Genomic_DNA"/>
</dbReference>
<evidence type="ECO:0000313" key="1">
    <source>
        <dbReference type="EMBL" id="SVB11791.1"/>
    </source>
</evidence>
<gene>
    <name evidence="1" type="ORF">METZ01_LOCUS164645</name>
</gene>
<name>A0A382BE50_9ZZZZ</name>
<dbReference type="AlphaFoldDB" id="A0A382BE50"/>
<sequence>MTETITNHNNPELLGQSFTLKEKLNNQNSSFDQDVMFGDNRLSETWKRIE</sequence>
<protein>
    <submittedName>
        <fullName evidence="1">Uncharacterized protein</fullName>
    </submittedName>
</protein>